<sequence length="213" mass="24872">MSPPEVVWNGYQLDRRSFKKFVMVLTGRRDGPSSDDDQFSVKWASQYTVWRFKLPPRDSYNAENLFLSLTTVLVLYLNPDSPDDITHLFFPIHWIPYKSSRQLDDPTHTDYATTHGPNEKDKAKLDRWLTYIHENNGDKYRFSADIFEFTAIKDLHPAYEWRILRAESRSQQIPVLKAPKATCSGCFHCWEVLSTAFRPLAENTGFADELLQF</sequence>
<comment type="caution">
    <text evidence="1">The sequence shown here is derived from an EMBL/GenBank/DDBJ whole genome shotgun (WGS) entry which is preliminary data.</text>
</comment>
<protein>
    <submittedName>
        <fullName evidence="1">Uncharacterized protein</fullName>
    </submittedName>
</protein>
<evidence type="ECO:0000313" key="2">
    <source>
        <dbReference type="Proteomes" id="UP001163835"/>
    </source>
</evidence>
<evidence type="ECO:0000313" key="1">
    <source>
        <dbReference type="EMBL" id="KAJ3803969.1"/>
    </source>
</evidence>
<proteinExistence type="predicted"/>
<accession>A0ACC1THF1</accession>
<dbReference type="EMBL" id="MU796464">
    <property type="protein sequence ID" value="KAJ3803969.1"/>
    <property type="molecule type" value="Genomic_DNA"/>
</dbReference>
<organism evidence="1 2">
    <name type="scientific">Lentinula aff. lateritia</name>
    <dbReference type="NCBI Taxonomy" id="2804960"/>
    <lineage>
        <taxon>Eukaryota</taxon>
        <taxon>Fungi</taxon>
        <taxon>Dikarya</taxon>
        <taxon>Basidiomycota</taxon>
        <taxon>Agaricomycotina</taxon>
        <taxon>Agaricomycetes</taxon>
        <taxon>Agaricomycetidae</taxon>
        <taxon>Agaricales</taxon>
        <taxon>Marasmiineae</taxon>
        <taxon>Omphalotaceae</taxon>
        <taxon>Lentinula</taxon>
    </lineage>
</organism>
<gene>
    <name evidence="1" type="ORF">F5876DRAFT_71009</name>
</gene>
<keyword evidence="2" id="KW-1185">Reference proteome</keyword>
<name>A0ACC1THF1_9AGAR</name>
<reference evidence="1" key="1">
    <citation type="submission" date="2022-09" db="EMBL/GenBank/DDBJ databases">
        <title>A Global Phylogenomic Analysis of the Shiitake Genus Lentinula.</title>
        <authorList>
            <consortium name="DOE Joint Genome Institute"/>
            <person name="Sierra-Patev S."/>
            <person name="Min B."/>
            <person name="Naranjo-Ortiz M."/>
            <person name="Looney B."/>
            <person name="Konkel Z."/>
            <person name="Slot J.C."/>
            <person name="Sakamoto Y."/>
            <person name="Steenwyk J.L."/>
            <person name="Rokas A."/>
            <person name="Carro J."/>
            <person name="Camarero S."/>
            <person name="Ferreira P."/>
            <person name="Molpeceres G."/>
            <person name="Ruiz-Duenas F.J."/>
            <person name="Serrano A."/>
            <person name="Henrissat B."/>
            <person name="Drula E."/>
            <person name="Hughes K.W."/>
            <person name="Mata J.L."/>
            <person name="Ishikawa N.K."/>
            <person name="Vargas-Isla R."/>
            <person name="Ushijima S."/>
            <person name="Smith C.A."/>
            <person name="Ahrendt S."/>
            <person name="Andreopoulos W."/>
            <person name="He G."/>
            <person name="Labutti K."/>
            <person name="Lipzen A."/>
            <person name="Ng V."/>
            <person name="Riley R."/>
            <person name="Sandor L."/>
            <person name="Barry K."/>
            <person name="Martinez A.T."/>
            <person name="Xiao Y."/>
            <person name="Gibbons J.G."/>
            <person name="Terashima K."/>
            <person name="Grigoriev I.V."/>
            <person name="Hibbett D.S."/>
        </authorList>
    </citation>
    <scope>NUCLEOTIDE SEQUENCE</scope>
    <source>
        <strain evidence="1">TMI1499</strain>
    </source>
</reference>
<dbReference type="Proteomes" id="UP001163835">
    <property type="component" value="Unassembled WGS sequence"/>
</dbReference>